<dbReference type="InterPro" id="IPR018379">
    <property type="entry name" value="BEN_domain"/>
</dbReference>
<feature type="region of interest" description="Disordered" evidence="1">
    <location>
        <begin position="223"/>
        <end position="306"/>
    </location>
</feature>
<dbReference type="EMBL" id="JAHWGI010000129">
    <property type="protein sequence ID" value="KAK3909866.1"/>
    <property type="molecule type" value="Genomic_DNA"/>
</dbReference>
<feature type="compositionally biased region" description="Basic and acidic residues" evidence="1">
    <location>
        <begin position="136"/>
        <end position="145"/>
    </location>
</feature>
<evidence type="ECO:0000313" key="5">
    <source>
        <dbReference type="Proteomes" id="UP001219518"/>
    </source>
</evidence>
<feature type="region of interest" description="Disordered" evidence="1">
    <location>
        <begin position="129"/>
        <end position="164"/>
    </location>
</feature>
<proteinExistence type="predicted"/>
<gene>
    <name evidence="4" type="ORF">KUF71_006766</name>
    <name evidence="3" type="ORF">KUF71_019875</name>
</gene>
<dbReference type="Proteomes" id="UP001219518">
    <property type="component" value="Unassembled WGS sequence"/>
</dbReference>
<dbReference type="EMBL" id="JAHWGI010000685">
    <property type="protein sequence ID" value="KAK3917147.1"/>
    <property type="molecule type" value="Genomic_DNA"/>
</dbReference>
<protein>
    <submittedName>
        <fullName evidence="3">BEN domain-containing protein B1</fullName>
    </submittedName>
</protein>
<feature type="compositionally biased region" description="Basic and acidic residues" evidence="1">
    <location>
        <begin position="229"/>
        <end position="239"/>
    </location>
</feature>
<reference evidence="3" key="1">
    <citation type="submission" date="2021-07" db="EMBL/GenBank/DDBJ databases">
        <authorList>
            <person name="Catto M.A."/>
            <person name="Jacobson A."/>
            <person name="Kennedy G."/>
            <person name="Labadie P."/>
            <person name="Hunt B.G."/>
            <person name="Srinivasan R."/>
        </authorList>
    </citation>
    <scope>NUCLEOTIDE SEQUENCE</scope>
    <source>
        <strain evidence="3">PL_HMW_Pooled</strain>
        <tissue evidence="3">Head</tissue>
    </source>
</reference>
<feature type="region of interest" description="Disordered" evidence="1">
    <location>
        <begin position="69"/>
        <end position="98"/>
    </location>
</feature>
<accession>A0AAE1GV14</accession>
<comment type="caution">
    <text evidence="3">The sequence shown here is derived from an EMBL/GenBank/DDBJ whole genome shotgun (WGS) entry which is preliminary data.</text>
</comment>
<evidence type="ECO:0000256" key="1">
    <source>
        <dbReference type="SAM" id="MobiDB-lite"/>
    </source>
</evidence>
<dbReference type="Gene3D" id="1.10.10.2590">
    <property type="entry name" value="BEN domain"/>
    <property type="match status" value="1"/>
</dbReference>
<reference evidence="3" key="2">
    <citation type="journal article" date="2023" name="BMC Genomics">
        <title>Pest status, molecular evolution, and epigenetic factors derived from the genome assembly of Frankliniella fusca, a thysanopteran phytovirus vector.</title>
        <authorList>
            <person name="Catto M.A."/>
            <person name="Labadie P.E."/>
            <person name="Jacobson A.L."/>
            <person name="Kennedy G.G."/>
            <person name="Srinivasan R."/>
            <person name="Hunt B.G."/>
        </authorList>
    </citation>
    <scope>NUCLEOTIDE SEQUENCE</scope>
    <source>
        <strain evidence="3">PL_HMW_Pooled</strain>
    </source>
</reference>
<dbReference type="PROSITE" id="PS51457">
    <property type="entry name" value="BEN"/>
    <property type="match status" value="1"/>
</dbReference>
<evidence type="ECO:0000313" key="4">
    <source>
        <dbReference type="EMBL" id="KAK3917147.1"/>
    </source>
</evidence>
<feature type="domain" description="BEN" evidence="2">
    <location>
        <begin position="307"/>
        <end position="437"/>
    </location>
</feature>
<organism evidence="3 5">
    <name type="scientific">Frankliniella fusca</name>
    <dbReference type="NCBI Taxonomy" id="407009"/>
    <lineage>
        <taxon>Eukaryota</taxon>
        <taxon>Metazoa</taxon>
        <taxon>Ecdysozoa</taxon>
        <taxon>Arthropoda</taxon>
        <taxon>Hexapoda</taxon>
        <taxon>Insecta</taxon>
        <taxon>Pterygota</taxon>
        <taxon>Neoptera</taxon>
        <taxon>Paraneoptera</taxon>
        <taxon>Thysanoptera</taxon>
        <taxon>Terebrantia</taxon>
        <taxon>Thripoidea</taxon>
        <taxon>Thripidae</taxon>
        <taxon>Frankliniella</taxon>
    </lineage>
</organism>
<name>A0AAE1GV14_9NEOP</name>
<evidence type="ECO:0000259" key="2">
    <source>
        <dbReference type="PROSITE" id="PS51457"/>
    </source>
</evidence>
<feature type="compositionally biased region" description="Polar residues" evidence="1">
    <location>
        <begin position="69"/>
        <end position="88"/>
    </location>
</feature>
<dbReference type="GO" id="GO:0003677">
    <property type="term" value="F:DNA binding"/>
    <property type="evidence" value="ECO:0007669"/>
    <property type="project" value="InterPro"/>
</dbReference>
<evidence type="ECO:0000313" key="3">
    <source>
        <dbReference type="EMBL" id="KAK3909866.1"/>
    </source>
</evidence>
<feature type="compositionally biased region" description="Low complexity" evidence="1">
    <location>
        <begin position="245"/>
        <end position="271"/>
    </location>
</feature>
<dbReference type="AlphaFoldDB" id="A0AAE1GV14"/>
<dbReference type="Pfam" id="PF10523">
    <property type="entry name" value="BEN"/>
    <property type="match status" value="1"/>
</dbReference>
<keyword evidence="5" id="KW-1185">Reference proteome</keyword>
<sequence length="444" mass="50050">MWFILYCDEDNSHSIIHDKFVLNVAGVEKNDKVSYFYRNKPYIGTVVDFSEDYDVLALELKKLGSTPVRVSTNVDKNSDNKPTTSKRTSVPPVRFGESLSLKRKPDEELKKKKHLLELNKKNATLKENKSLLGKLSKQDDDREWTPEENNDINNSKDDDSDSDTALSSYLVNKKKERVELVKGIKRLPATTYQQEQSKAEADSPSKEDLKRQLHEMKVKLQLVYDAEDDKDKNSERTKQDNTGAQGRSRQPSPQGRSRQPSPQGRSRQPSPFELDDELTPVGNDEKGAMDKSAQSEGSLGDADLGDGDDIDHDYELTKHQLLGKQSKDMVHLVDDVYCKANAVSKALCGGTAVSHVARRLIEGVFKEESLINCTLSGQPYRVVPGHPTEVEGLNAKAVNAIIKYARATGKKRNWPKMKTSEIKVAMTQRLGEIKRRLKKKDQHK</sequence>